<dbReference type="InterPro" id="IPR001123">
    <property type="entry name" value="LeuE-type"/>
</dbReference>
<keyword evidence="5 6" id="KW-0472">Membrane</keyword>
<name>A0A1I7BTK3_9FLAO</name>
<evidence type="ECO:0000313" key="8">
    <source>
        <dbReference type="Proteomes" id="UP000236454"/>
    </source>
</evidence>
<evidence type="ECO:0000256" key="1">
    <source>
        <dbReference type="ARBA" id="ARBA00004651"/>
    </source>
</evidence>
<evidence type="ECO:0000256" key="6">
    <source>
        <dbReference type="SAM" id="Phobius"/>
    </source>
</evidence>
<dbReference type="PANTHER" id="PTHR30086:SF20">
    <property type="entry name" value="ARGININE EXPORTER PROTEIN ARGO-RELATED"/>
    <property type="match status" value="1"/>
</dbReference>
<organism evidence="7 8">
    <name type="scientific">Lishizhenia tianjinensis</name>
    <dbReference type="NCBI Taxonomy" id="477690"/>
    <lineage>
        <taxon>Bacteria</taxon>
        <taxon>Pseudomonadati</taxon>
        <taxon>Bacteroidota</taxon>
        <taxon>Flavobacteriia</taxon>
        <taxon>Flavobacteriales</taxon>
        <taxon>Crocinitomicaceae</taxon>
        <taxon>Lishizhenia</taxon>
    </lineage>
</organism>
<feature type="transmembrane region" description="Helical" evidence="6">
    <location>
        <begin position="78"/>
        <end position="96"/>
    </location>
</feature>
<dbReference type="Proteomes" id="UP000236454">
    <property type="component" value="Unassembled WGS sequence"/>
</dbReference>
<comment type="subcellular location">
    <subcellularLocation>
        <location evidence="1">Cell membrane</location>
        <topology evidence="1">Multi-pass membrane protein</topology>
    </subcellularLocation>
</comment>
<evidence type="ECO:0000256" key="4">
    <source>
        <dbReference type="ARBA" id="ARBA00022989"/>
    </source>
</evidence>
<dbReference type="OrthoDB" id="9784202at2"/>
<feature type="transmembrane region" description="Helical" evidence="6">
    <location>
        <begin position="185"/>
        <end position="205"/>
    </location>
</feature>
<feature type="transmembrane region" description="Helical" evidence="6">
    <location>
        <begin position="12"/>
        <end position="32"/>
    </location>
</feature>
<feature type="transmembrane region" description="Helical" evidence="6">
    <location>
        <begin position="117"/>
        <end position="137"/>
    </location>
</feature>
<feature type="transmembrane region" description="Helical" evidence="6">
    <location>
        <begin position="149"/>
        <end position="173"/>
    </location>
</feature>
<dbReference type="Pfam" id="PF01810">
    <property type="entry name" value="LysE"/>
    <property type="match status" value="1"/>
</dbReference>
<evidence type="ECO:0000313" key="7">
    <source>
        <dbReference type="EMBL" id="SFT90524.1"/>
    </source>
</evidence>
<dbReference type="GO" id="GO:0015171">
    <property type="term" value="F:amino acid transmembrane transporter activity"/>
    <property type="evidence" value="ECO:0007669"/>
    <property type="project" value="TreeGrafter"/>
</dbReference>
<keyword evidence="8" id="KW-1185">Reference proteome</keyword>
<dbReference type="AlphaFoldDB" id="A0A1I7BTK3"/>
<keyword evidence="2" id="KW-1003">Cell membrane</keyword>
<evidence type="ECO:0000256" key="2">
    <source>
        <dbReference type="ARBA" id="ARBA00022475"/>
    </source>
</evidence>
<keyword evidence="4 6" id="KW-1133">Transmembrane helix</keyword>
<feature type="transmembrane region" description="Helical" evidence="6">
    <location>
        <begin position="52"/>
        <end position="72"/>
    </location>
</feature>
<reference evidence="7 8" key="1">
    <citation type="submission" date="2016-10" db="EMBL/GenBank/DDBJ databases">
        <authorList>
            <person name="de Groot N.N."/>
        </authorList>
    </citation>
    <scope>NUCLEOTIDE SEQUENCE [LARGE SCALE GENOMIC DNA]</scope>
    <source>
        <strain evidence="7 8">CGMCC 1.7005</strain>
    </source>
</reference>
<gene>
    <name evidence="7" type="ORF">SAMN05216474_3062</name>
</gene>
<keyword evidence="3 6" id="KW-0812">Transmembrane</keyword>
<protein>
    <submittedName>
        <fullName evidence="7">Threonine/homoserine/homoserine lactone efflux protein</fullName>
    </submittedName>
</protein>
<dbReference type="RefSeq" id="WP_090253050.1">
    <property type="nucleotide sequence ID" value="NZ_FPAS01000007.1"/>
</dbReference>
<accession>A0A1I7BTK3</accession>
<dbReference type="GO" id="GO:0005886">
    <property type="term" value="C:plasma membrane"/>
    <property type="evidence" value="ECO:0007669"/>
    <property type="project" value="UniProtKB-SubCell"/>
</dbReference>
<dbReference type="PANTHER" id="PTHR30086">
    <property type="entry name" value="ARGININE EXPORTER PROTEIN ARGO"/>
    <property type="match status" value="1"/>
</dbReference>
<proteinExistence type="predicted"/>
<evidence type="ECO:0000256" key="5">
    <source>
        <dbReference type="ARBA" id="ARBA00023136"/>
    </source>
</evidence>
<evidence type="ECO:0000256" key="3">
    <source>
        <dbReference type="ARBA" id="ARBA00022692"/>
    </source>
</evidence>
<dbReference type="EMBL" id="FPAS01000007">
    <property type="protein sequence ID" value="SFT90524.1"/>
    <property type="molecule type" value="Genomic_DNA"/>
</dbReference>
<sequence>MNYIMGIESVLAFLSIAVLFIITPGIDTFYVLNNTLLRGRSAGLQSGLGVNVAMFIQIIVLGLVFSFAIAQFDVVLQVIKIAGAIYLSVLGGKLILKTTRIEETQEKATNAFWGGMLTNFLNPKAALFIVAFFPQFIEQESLTNPFPYLSLGVLYTLLGILWFTLLAILGGKLHHYYKKETKGKAIFQHFVGLLFIFFGFLMIVMP</sequence>